<dbReference type="WBParaSite" id="L893_g18771.t1">
    <property type="protein sequence ID" value="L893_g18771.t1"/>
    <property type="gene ID" value="L893_g18771"/>
</dbReference>
<dbReference type="AlphaFoldDB" id="A0A1I7YQT1"/>
<feature type="transmembrane region" description="Helical" evidence="1">
    <location>
        <begin position="78"/>
        <end position="98"/>
    </location>
</feature>
<keyword evidence="1" id="KW-0812">Transmembrane</keyword>
<sequence length="103" mass="11510">MCTFCKEGRQGEDGIAKSHEASPLGASERDEFSKKQMFGLSHDIILLMRRVRSEATGCDPALTDTVHLMLDFHPMYDFSIVILYVAMPSSLFFVISAVPPLRT</sequence>
<evidence type="ECO:0000256" key="1">
    <source>
        <dbReference type="SAM" id="Phobius"/>
    </source>
</evidence>
<protein>
    <submittedName>
        <fullName evidence="3">Uncharacterized protein</fullName>
    </submittedName>
</protein>
<evidence type="ECO:0000313" key="3">
    <source>
        <dbReference type="WBParaSite" id="L893_g18771.t1"/>
    </source>
</evidence>
<organism evidence="2 3">
    <name type="scientific">Steinernema glaseri</name>
    <dbReference type="NCBI Taxonomy" id="37863"/>
    <lineage>
        <taxon>Eukaryota</taxon>
        <taxon>Metazoa</taxon>
        <taxon>Ecdysozoa</taxon>
        <taxon>Nematoda</taxon>
        <taxon>Chromadorea</taxon>
        <taxon>Rhabditida</taxon>
        <taxon>Tylenchina</taxon>
        <taxon>Panagrolaimomorpha</taxon>
        <taxon>Strongyloidoidea</taxon>
        <taxon>Steinernematidae</taxon>
        <taxon>Steinernema</taxon>
    </lineage>
</organism>
<proteinExistence type="predicted"/>
<evidence type="ECO:0000313" key="2">
    <source>
        <dbReference type="Proteomes" id="UP000095287"/>
    </source>
</evidence>
<keyword evidence="1" id="KW-1133">Transmembrane helix</keyword>
<dbReference type="Proteomes" id="UP000095287">
    <property type="component" value="Unplaced"/>
</dbReference>
<keyword evidence="2" id="KW-1185">Reference proteome</keyword>
<reference evidence="3" key="1">
    <citation type="submission" date="2016-11" db="UniProtKB">
        <authorList>
            <consortium name="WormBaseParasite"/>
        </authorList>
    </citation>
    <scope>IDENTIFICATION</scope>
</reference>
<accession>A0A1I7YQT1</accession>
<keyword evidence="1" id="KW-0472">Membrane</keyword>
<name>A0A1I7YQT1_9BILA</name>